<accession>B1T2S2</accession>
<proteinExistence type="predicted"/>
<dbReference type="PATRIC" id="fig|396597.7.peg.6123"/>
<sequence>MSENAQVLAFADAVAEAVFDGYTLITRYVTLVAGGKRQIWAAVLEATPAKPRPEYCFRLEIEDVAVGHAEVTIENAKDLVGALKTASVGRLEIDGQQLDLIGRDMEQTEIPLHYQLHNTIGKWASPITFEVKNRRFGELPTRNREYFDTSLRLADPPFDGLDDVAGWLGLKVAGLVQPAISIVVHPAADLLLDACKLKDNRLMLAIEAVSHLDLDAMSVMVREVPGLGVQTRKRLSDRIVWTRDGDKRIGNLTVDLRNAHTALVMLVVGKHSVRRHWFTDPAKAPNHRLSTMNHFDHDLRKLIDALRGNSNQQNEFEKAVAALLFLLGFMVGAPSESEAPDLIAVTPAGRLLLVECTVSVKDIHTKMGKLVDRRESLRNTQGTANPMSEPIAVLVCKAPRAGIANAADAKKHGVILWAGEQIEEGIARAVVPNNPDEIIERALESLVDDTTAPPSGHA</sequence>
<organism evidence="1 2">
    <name type="scientific">Burkholderia ambifaria MEX-5</name>
    <dbReference type="NCBI Taxonomy" id="396597"/>
    <lineage>
        <taxon>Bacteria</taxon>
        <taxon>Pseudomonadati</taxon>
        <taxon>Pseudomonadota</taxon>
        <taxon>Betaproteobacteria</taxon>
        <taxon>Burkholderiales</taxon>
        <taxon>Burkholderiaceae</taxon>
        <taxon>Burkholderia</taxon>
        <taxon>Burkholderia cepacia complex</taxon>
    </lineage>
</organism>
<reference evidence="1 2" key="1">
    <citation type="submission" date="2008-03" db="EMBL/GenBank/DDBJ databases">
        <title>Sequencing of the draft genome and assembly of Burkholderia ambifaria MEX-5.</title>
        <authorList>
            <consortium name="US DOE Joint Genome Institute (JGI-PGF)"/>
            <person name="Copeland A."/>
            <person name="Lucas S."/>
            <person name="Lapidus A."/>
            <person name="Glavina del Rio T."/>
            <person name="Dalin E."/>
            <person name="Tice H."/>
            <person name="Bruce D."/>
            <person name="Goodwin L."/>
            <person name="Pitluck S."/>
            <person name="Larimer F."/>
            <person name="Land M.L."/>
            <person name="Hauser L."/>
            <person name="Tiedje J."/>
            <person name="Richardson P."/>
        </authorList>
    </citation>
    <scope>NUCLEOTIDE SEQUENCE [LARGE SCALE GENOMIC DNA]</scope>
    <source>
        <strain evidence="1 2">MEX-5</strain>
    </source>
</reference>
<comment type="caution">
    <text evidence="1">The sequence shown here is derived from an EMBL/GenBank/DDBJ whole genome shotgun (WGS) entry which is preliminary data.</text>
</comment>
<gene>
    <name evidence="1" type="ORF">BamMEX5DRAFT_2088</name>
</gene>
<dbReference type="RefSeq" id="WP_006758044.1">
    <property type="nucleotide sequence ID" value="NZ_ABLK01000049.1"/>
</dbReference>
<evidence type="ECO:0000313" key="1">
    <source>
        <dbReference type="EMBL" id="EDT42151.1"/>
    </source>
</evidence>
<evidence type="ECO:0000313" key="2">
    <source>
        <dbReference type="Proteomes" id="UP000004814"/>
    </source>
</evidence>
<dbReference type="EMBL" id="ABLK01000049">
    <property type="protein sequence ID" value="EDT42151.1"/>
    <property type="molecule type" value="Genomic_DNA"/>
</dbReference>
<protein>
    <submittedName>
        <fullName evidence="1">Uncharacterized protein</fullName>
    </submittedName>
</protein>
<dbReference type="AlphaFoldDB" id="B1T2S2"/>
<dbReference type="Proteomes" id="UP000004814">
    <property type="component" value="Unassembled WGS sequence"/>
</dbReference>
<name>B1T2S2_9BURK</name>